<evidence type="ECO:0000313" key="1">
    <source>
        <dbReference type="EMBL" id="EFZ13390.1"/>
    </source>
</evidence>
<dbReference type="HOGENOM" id="CLU_2870400_0_0_1"/>
<proteinExistence type="predicted"/>
<name>E9J1B1_SOLIN</name>
<organism>
    <name type="scientific">Solenopsis invicta</name>
    <name type="common">Red imported fire ant</name>
    <name type="synonym">Solenopsis wagneri</name>
    <dbReference type="NCBI Taxonomy" id="13686"/>
    <lineage>
        <taxon>Eukaryota</taxon>
        <taxon>Metazoa</taxon>
        <taxon>Ecdysozoa</taxon>
        <taxon>Arthropoda</taxon>
        <taxon>Hexapoda</taxon>
        <taxon>Insecta</taxon>
        <taxon>Pterygota</taxon>
        <taxon>Neoptera</taxon>
        <taxon>Endopterygota</taxon>
        <taxon>Hymenoptera</taxon>
        <taxon>Apocrita</taxon>
        <taxon>Aculeata</taxon>
        <taxon>Formicoidea</taxon>
        <taxon>Formicidae</taxon>
        <taxon>Myrmicinae</taxon>
        <taxon>Solenopsis</taxon>
    </lineage>
</organism>
<accession>E9J1B1</accession>
<protein>
    <submittedName>
        <fullName evidence="1">Uncharacterized protein</fullName>
    </submittedName>
</protein>
<feature type="non-terminal residue" evidence="1">
    <location>
        <position position="64"/>
    </location>
</feature>
<dbReference type="EMBL" id="GL767601">
    <property type="protein sequence ID" value="EFZ13390.1"/>
    <property type="molecule type" value="Genomic_DNA"/>
</dbReference>
<sequence length="64" mass="7620">MCRKPHLSLQQVAARRAEEEYCRQQNKLPNDYIKVWKKHEQGPSLNADNAFETVLNISFYKFHV</sequence>
<reference evidence="1" key="1">
    <citation type="journal article" date="2011" name="Proc. Natl. Acad. Sci. U.S.A.">
        <title>The genome of the fire ant Solenopsis invicta.</title>
        <authorList>
            <person name="Wurm Y."/>
            <person name="Wang J."/>
            <person name="Riba-Grognuz O."/>
            <person name="Corona M."/>
            <person name="Nygaard S."/>
            <person name="Hunt B.G."/>
            <person name="Ingram K.K."/>
            <person name="Falquet L."/>
            <person name="Nipitwattanaphon M."/>
            <person name="Gotzek D."/>
            <person name="Dijkstra M.B."/>
            <person name="Oettler J."/>
            <person name="Comtesse F."/>
            <person name="Shih C.J."/>
            <person name="Wu W.J."/>
            <person name="Yang C.C."/>
            <person name="Thomas J."/>
            <person name="Beaudoing E."/>
            <person name="Pradervand S."/>
            <person name="Flegel V."/>
            <person name="Cook E.D."/>
            <person name="Fabbretti R."/>
            <person name="Stockinger H."/>
            <person name="Long L."/>
            <person name="Farmerie W.G."/>
            <person name="Oakey J."/>
            <person name="Boomsma J.J."/>
            <person name="Pamilo P."/>
            <person name="Yi S.V."/>
            <person name="Heinze J."/>
            <person name="Goodisman M.A."/>
            <person name="Farinelli L."/>
            <person name="Harshman K."/>
            <person name="Hulo N."/>
            <person name="Cerutti L."/>
            <person name="Xenarios I."/>
            <person name="Shoemaker D."/>
            <person name="Keller L."/>
        </authorList>
    </citation>
    <scope>NUCLEOTIDE SEQUENCE [LARGE SCALE GENOMIC DNA]</scope>
</reference>
<gene>
    <name evidence="1" type="ORF">SINV_00059</name>
</gene>
<dbReference type="AlphaFoldDB" id="E9J1B1"/>